<dbReference type="PANTHER" id="PTHR42685:SF22">
    <property type="entry name" value="CONDITIONED MEDIUM FACTOR RECEPTOR 1"/>
    <property type="match status" value="1"/>
</dbReference>
<dbReference type="Gene3D" id="3.50.50.60">
    <property type="entry name" value="FAD/NAD(P)-binding domain"/>
    <property type="match status" value="1"/>
</dbReference>
<dbReference type="Proteomes" id="UP001058860">
    <property type="component" value="Chromosome"/>
</dbReference>
<dbReference type="InterPro" id="IPR036188">
    <property type="entry name" value="FAD/NAD-bd_sf"/>
</dbReference>
<dbReference type="PRINTS" id="PR00420">
    <property type="entry name" value="RNGMNOXGNASE"/>
</dbReference>
<name>A0ABY5PDX2_9ACTN</name>
<dbReference type="RefSeq" id="WP_353863330.1">
    <property type="nucleotide sequence ID" value="NZ_CP088295.1"/>
</dbReference>
<dbReference type="SUPFAM" id="SSF51905">
    <property type="entry name" value="FAD/NAD(P)-binding domain"/>
    <property type="match status" value="1"/>
</dbReference>
<organism evidence="1 2">
    <name type="scientific">Svornostia abyssi</name>
    <dbReference type="NCBI Taxonomy" id="2898438"/>
    <lineage>
        <taxon>Bacteria</taxon>
        <taxon>Bacillati</taxon>
        <taxon>Actinomycetota</taxon>
        <taxon>Thermoleophilia</taxon>
        <taxon>Solirubrobacterales</taxon>
        <taxon>Baekduiaceae</taxon>
        <taxon>Svornostia</taxon>
    </lineage>
</organism>
<sequence>MPVRATKRGDARTPLSGEYDVLICGASFAGLTVARELAGSGANVLVIDRYEIGERQTSACAAPTEWLDALGLGPSIRQTFQDLVIHRPKREFGSRDRTHRWTLPWTFSTFDYRQLCELLAEQGEAEFDTAKVEGLVVEDGAPGQMLTVRTDRGDLRAPIVVDALGWRRVLSNADTIQPPNATLSRGLEVHPPATGADLELWLDPKYIGPGYSWAFPAKDEVRIGVGSFDPALDVKQPTLELIADEGLPPEGWQGNYIPHKLRTATEGGVFFVGDSAGHCLPTTAEGIRPALYFGLALGRELRAVIEGRQSREQALQRYAEFHDEHRFAYDWLLRVQRMVGIANPRPLMDSALTLFRSQRFVNWSFNHYLDICPPGFIGDPPAAEAAAPAPAAEPVPA</sequence>
<proteinExistence type="predicted"/>
<gene>
    <name evidence="1" type="ORF">LRS13_19280</name>
</gene>
<accession>A0ABY5PDX2</accession>
<reference evidence="2" key="1">
    <citation type="submission" date="2021-11" db="EMBL/GenBank/DDBJ databases">
        <title>Cultivation dependent microbiological survey of springs from the worlds oldest radium mine currently devoted to the extraction of radon-saturated water.</title>
        <authorList>
            <person name="Kapinusova G."/>
            <person name="Smrhova T."/>
            <person name="Strejcek M."/>
            <person name="Suman J."/>
            <person name="Jani K."/>
            <person name="Pajer P."/>
            <person name="Uhlik O."/>
        </authorList>
    </citation>
    <scope>NUCLEOTIDE SEQUENCE [LARGE SCALE GENOMIC DNA]</scope>
    <source>
        <strain evidence="2">J379</strain>
    </source>
</reference>
<dbReference type="EMBL" id="CP088295">
    <property type="protein sequence ID" value="UUY02808.1"/>
    <property type="molecule type" value="Genomic_DNA"/>
</dbReference>
<protein>
    <submittedName>
        <fullName evidence="1">NAD(P)/FAD-dependent oxidoreductase</fullName>
    </submittedName>
</protein>
<evidence type="ECO:0000313" key="1">
    <source>
        <dbReference type="EMBL" id="UUY02808.1"/>
    </source>
</evidence>
<evidence type="ECO:0000313" key="2">
    <source>
        <dbReference type="Proteomes" id="UP001058860"/>
    </source>
</evidence>
<dbReference type="InterPro" id="IPR050407">
    <property type="entry name" value="Geranylgeranyl_reductase"/>
</dbReference>
<dbReference type="PANTHER" id="PTHR42685">
    <property type="entry name" value="GERANYLGERANYL DIPHOSPHATE REDUCTASE"/>
    <property type="match status" value="1"/>
</dbReference>
<keyword evidence="2" id="KW-1185">Reference proteome</keyword>